<dbReference type="InterPro" id="IPR006190">
    <property type="entry name" value="SAF_AFP_Neu5Ac"/>
</dbReference>
<dbReference type="SMART" id="SM00858">
    <property type="entry name" value="SAF"/>
    <property type="match status" value="1"/>
</dbReference>
<dbReference type="OMA" id="MTYIDYR"/>
<proteinExistence type="predicted"/>
<dbReference type="GO" id="GO:0016051">
    <property type="term" value="P:carbohydrate biosynthetic process"/>
    <property type="evidence" value="ECO:0007669"/>
    <property type="project" value="InterPro"/>
</dbReference>
<dbReference type="AlphaFoldDB" id="A0A8I6TL31"/>
<dbReference type="InterPro" id="IPR013974">
    <property type="entry name" value="SAF"/>
</dbReference>
<dbReference type="CTD" id="54187"/>
<dbReference type="PANTHER" id="PTHR42966">
    <property type="entry name" value="N-ACETYLNEURAMINATE SYNTHASE"/>
    <property type="match status" value="1"/>
</dbReference>
<dbReference type="GO" id="GO:0047444">
    <property type="term" value="F:N-acylneuraminate-9-phosphate synthase activity"/>
    <property type="evidence" value="ECO:0007669"/>
    <property type="project" value="TreeGrafter"/>
</dbReference>
<dbReference type="CDD" id="cd11615">
    <property type="entry name" value="SAF_NeuB_like"/>
    <property type="match status" value="1"/>
</dbReference>
<dbReference type="PROSITE" id="PS50844">
    <property type="entry name" value="AFP_LIKE"/>
    <property type="match status" value="1"/>
</dbReference>
<dbReference type="InterPro" id="IPR036732">
    <property type="entry name" value="AFP_Neu5c_C_sf"/>
</dbReference>
<dbReference type="InterPro" id="IPR051690">
    <property type="entry name" value="PseI-like"/>
</dbReference>
<dbReference type="RefSeq" id="XP_024085419.1">
    <property type="nucleotide sequence ID" value="XM_024229651.1"/>
</dbReference>
<dbReference type="OrthoDB" id="9928645at2759"/>
<keyword evidence="3" id="KW-1185">Reference proteome</keyword>
<dbReference type="PANTHER" id="PTHR42966:SF1">
    <property type="entry name" value="SIALIC ACID SYNTHASE"/>
    <property type="match status" value="1"/>
</dbReference>
<dbReference type="InterPro" id="IPR013785">
    <property type="entry name" value="Aldolase_TIM"/>
</dbReference>
<sequence length="363" mass="40675">MFCALLRLNGTIMRRNELIIGNKKIGDSHPCFIIAEIGQNHQGNISIAKKLIDVAKECGADCVKFQKSCQSEKFTKEVLKAEYSSTNSWGRTYGEHKQFLEFSEEEFKELQNYANERDILFTASAMDQESLKFLTSLRVPFIKLGSGDSDNLFLLDEASKTNIPLVISTGMQDNSGLKQVYEIVKQHHSNFAFLHCVSSYPTPVQEANLKAIITLKESYPIQIGYSGHEIGYNITLAAVALGAKIIERHITIDKNMKGSDHCCSLEPQELREMIKSVREIESSLGDGIKRIMECEKACISKLGKSLVFSRDVMAGSILSRNDIKVKVSRSKQGLTPRLFFDILGKTLTKDSKEDEVITIDCLQ</sequence>
<dbReference type="InterPro" id="IPR013132">
    <property type="entry name" value="PseI/NeuA/B-like_N"/>
</dbReference>
<accession>A0A8I6TL31</accession>
<evidence type="ECO:0000313" key="3">
    <source>
        <dbReference type="Proteomes" id="UP000494040"/>
    </source>
</evidence>
<dbReference type="KEGG" id="clec:106666066"/>
<dbReference type="GeneID" id="106666066"/>
<feature type="domain" description="AFP-like" evidence="1">
    <location>
        <begin position="305"/>
        <end position="363"/>
    </location>
</feature>
<dbReference type="SUPFAM" id="SSF51569">
    <property type="entry name" value="Aldolase"/>
    <property type="match status" value="1"/>
</dbReference>
<protein>
    <recommendedName>
        <fullName evidence="1">AFP-like domain-containing protein</fullName>
    </recommendedName>
</protein>
<dbReference type="Gene3D" id="3.90.1210.10">
    <property type="entry name" value="Antifreeze-like/N-acetylneuraminic acid synthase C-terminal domain"/>
    <property type="match status" value="1"/>
</dbReference>
<evidence type="ECO:0000313" key="2">
    <source>
        <dbReference type="EnsemblMetazoa" id="XP_024085419.1"/>
    </source>
</evidence>
<reference evidence="2" key="1">
    <citation type="submission" date="2022-01" db="UniProtKB">
        <authorList>
            <consortium name="EnsemblMetazoa"/>
        </authorList>
    </citation>
    <scope>IDENTIFICATION</scope>
</reference>
<dbReference type="Proteomes" id="UP000494040">
    <property type="component" value="Unassembled WGS sequence"/>
</dbReference>
<organism evidence="2 3">
    <name type="scientific">Cimex lectularius</name>
    <name type="common">Bed bug</name>
    <name type="synonym">Acanthia lectularia</name>
    <dbReference type="NCBI Taxonomy" id="79782"/>
    <lineage>
        <taxon>Eukaryota</taxon>
        <taxon>Metazoa</taxon>
        <taxon>Ecdysozoa</taxon>
        <taxon>Arthropoda</taxon>
        <taxon>Hexapoda</taxon>
        <taxon>Insecta</taxon>
        <taxon>Pterygota</taxon>
        <taxon>Neoptera</taxon>
        <taxon>Paraneoptera</taxon>
        <taxon>Hemiptera</taxon>
        <taxon>Heteroptera</taxon>
        <taxon>Panheteroptera</taxon>
        <taxon>Cimicomorpha</taxon>
        <taxon>Cimicidae</taxon>
        <taxon>Cimex</taxon>
    </lineage>
</organism>
<dbReference type="InterPro" id="IPR057736">
    <property type="entry name" value="SAF_PseI/NeuA/NeuB"/>
</dbReference>
<dbReference type="Pfam" id="PF03102">
    <property type="entry name" value="NeuB"/>
    <property type="match status" value="1"/>
</dbReference>
<dbReference type="EnsemblMetazoa" id="XM_024229651.1">
    <property type="protein sequence ID" value="XP_024085419.1"/>
    <property type="gene ID" value="LOC106666066"/>
</dbReference>
<evidence type="ECO:0000259" key="1">
    <source>
        <dbReference type="PROSITE" id="PS50844"/>
    </source>
</evidence>
<dbReference type="Gene3D" id="3.20.20.70">
    <property type="entry name" value="Aldolase class I"/>
    <property type="match status" value="1"/>
</dbReference>
<dbReference type="SUPFAM" id="SSF51269">
    <property type="entry name" value="AFP III-like domain"/>
    <property type="match status" value="1"/>
</dbReference>
<name>A0A8I6TL31_CIMLE</name>